<sequence>MAGWGDGLVDHQAGYRLSDIRADGGRAGRVRFELESGQADIAELTSWYWSADLRYFERAVARPMGDGAWEATFPDSPGGPGHLVVAFDSGDEEIGDLVLGSDLVAPQGKRRPSEARVSDGDVQKVGGYDVTLSGDLLLAQPSTLTLSVASAGKQVRYAEAEIAAVSIASGAFARFEAGPDGTFSGTPSSPGRFRVVVDVVIADQQLHAVFERAAFG</sequence>
<dbReference type="Proteomes" id="UP000033772">
    <property type="component" value="Unassembled WGS sequence"/>
</dbReference>
<protein>
    <submittedName>
        <fullName evidence="1">Uncharacterized protein</fullName>
    </submittedName>
</protein>
<name>A0A1J4N8Z3_9ACTN</name>
<keyword evidence="2" id="KW-1185">Reference proteome</keyword>
<accession>A0A1J4N8Z3</accession>
<gene>
    <name evidence="1" type="ORF">UG56_004700</name>
</gene>
<dbReference type="STRING" id="1844.UG56_004700"/>
<organism evidence="1 2">
    <name type="scientific">Nocardioides luteus</name>
    <dbReference type="NCBI Taxonomy" id="1844"/>
    <lineage>
        <taxon>Bacteria</taxon>
        <taxon>Bacillati</taxon>
        <taxon>Actinomycetota</taxon>
        <taxon>Actinomycetes</taxon>
        <taxon>Propionibacteriales</taxon>
        <taxon>Nocardioidaceae</taxon>
        <taxon>Nocardioides</taxon>
    </lineage>
</organism>
<comment type="caution">
    <text evidence="1">The sequence shown here is derived from an EMBL/GenBank/DDBJ whole genome shotgun (WGS) entry which is preliminary data.</text>
</comment>
<evidence type="ECO:0000313" key="1">
    <source>
        <dbReference type="EMBL" id="OIJ28004.1"/>
    </source>
</evidence>
<dbReference type="AlphaFoldDB" id="A0A1J4N8Z3"/>
<evidence type="ECO:0000313" key="2">
    <source>
        <dbReference type="Proteomes" id="UP000033772"/>
    </source>
</evidence>
<dbReference type="EMBL" id="JZDQ02000005">
    <property type="protein sequence ID" value="OIJ28004.1"/>
    <property type="molecule type" value="Genomic_DNA"/>
</dbReference>
<reference evidence="1" key="1">
    <citation type="submission" date="2016-10" db="EMBL/GenBank/DDBJ databases">
        <title>Draft Genome Sequence of Nocardioides luteus Strain BAFB, an Alkane-Degrading Bacterium Isolated from JP-7 Polluted Soil.</title>
        <authorList>
            <person name="Brown L."/>
            <person name="Ruiz O.N."/>
            <person name="Gunasekera T."/>
        </authorList>
    </citation>
    <scope>NUCLEOTIDE SEQUENCE [LARGE SCALE GENOMIC DNA]</scope>
    <source>
        <strain evidence="1">BAFB</strain>
    </source>
</reference>
<proteinExistence type="predicted"/>